<dbReference type="AlphaFoldDB" id="A0A0F9MVI3"/>
<sequence length="301" mass="32750">MNQILKSMTEEEFDAAVQARVEAALSSREDAEARAEAEEALKEAKETFEALKASLEAKDAKVAEYEEALSNLDVSTPTEAEVAANEKLVEIEAALEEANDRALVAQAALDTIAREETAASRMAELDEAGVTLDEESAEAQYAKTRDMSDEEFQSYKSELSALKAKFDVAGSEESEEDKVLDLANLDENEVKEIAERLGCDPTDSKCVELVQQVVAKVAEVSAARTTSSSEDADTSEEEKTKTEETASEDTPPQKEVASLSPGEAIAKALDQELRPNLSMVAELTQAWENVYAEKHDDKNSE</sequence>
<organism evidence="3">
    <name type="scientific">marine sediment metagenome</name>
    <dbReference type="NCBI Taxonomy" id="412755"/>
    <lineage>
        <taxon>unclassified sequences</taxon>
        <taxon>metagenomes</taxon>
        <taxon>ecological metagenomes</taxon>
    </lineage>
</organism>
<evidence type="ECO:0000313" key="3">
    <source>
        <dbReference type="EMBL" id="KKN03412.1"/>
    </source>
</evidence>
<feature type="coiled-coil region" evidence="1">
    <location>
        <begin position="21"/>
        <end position="115"/>
    </location>
</feature>
<gene>
    <name evidence="3" type="ORF">LCGC14_1107980</name>
</gene>
<accession>A0A0F9MVI3</accession>
<comment type="caution">
    <text evidence="3">The sequence shown here is derived from an EMBL/GenBank/DDBJ whole genome shotgun (WGS) entry which is preliminary data.</text>
</comment>
<protein>
    <submittedName>
        <fullName evidence="3">Uncharacterized protein</fullName>
    </submittedName>
</protein>
<feature type="region of interest" description="Disordered" evidence="2">
    <location>
        <begin position="220"/>
        <end position="263"/>
    </location>
</feature>
<proteinExistence type="predicted"/>
<evidence type="ECO:0000256" key="2">
    <source>
        <dbReference type="SAM" id="MobiDB-lite"/>
    </source>
</evidence>
<name>A0A0F9MVI3_9ZZZZ</name>
<keyword evidence="1" id="KW-0175">Coiled coil</keyword>
<dbReference type="EMBL" id="LAZR01005036">
    <property type="protein sequence ID" value="KKN03412.1"/>
    <property type="molecule type" value="Genomic_DNA"/>
</dbReference>
<reference evidence="3" key="1">
    <citation type="journal article" date="2015" name="Nature">
        <title>Complex archaea that bridge the gap between prokaryotes and eukaryotes.</title>
        <authorList>
            <person name="Spang A."/>
            <person name="Saw J.H."/>
            <person name="Jorgensen S.L."/>
            <person name="Zaremba-Niedzwiedzka K."/>
            <person name="Martijn J."/>
            <person name="Lind A.E."/>
            <person name="van Eijk R."/>
            <person name="Schleper C."/>
            <person name="Guy L."/>
            <person name="Ettema T.J."/>
        </authorList>
    </citation>
    <scope>NUCLEOTIDE SEQUENCE</scope>
</reference>
<evidence type="ECO:0000256" key="1">
    <source>
        <dbReference type="SAM" id="Coils"/>
    </source>
</evidence>